<dbReference type="AlphaFoldDB" id="A0A3B0RI20"/>
<feature type="transmembrane region" description="Helical" evidence="11">
    <location>
        <begin position="134"/>
        <end position="151"/>
    </location>
</feature>
<keyword evidence="4 11" id="KW-0812">Transmembrane</keyword>
<evidence type="ECO:0000256" key="8">
    <source>
        <dbReference type="ARBA" id="ARBA00023209"/>
    </source>
</evidence>
<dbReference type="EMBL" id="UOEI01000061">
    <property type="protein sequence ID" value="VAV91477.1"/>
    <property type="molecule type" value="Genomic_DNA"/>
</dbReference>
<dbReference type="Pfam" id="PF02660">
    <property type="entry name" value="G3P_acyltransf"/>
    <property type="match status" value="1"/>
</dbReference>
<keyword evidence="7 11" id="KW-0472">Membrane</keyword>
<keyword evidence="2" id="KW-0444">Lipid biosynthesis</keyword>
<keyword evidence="6" id="KW-0443">Lipid metabolism</keyword>
<dbReference type="NCBIfam" id="TIGR00023">
    <property type="entry name" value="glycerol-3-phosphate 1-O-acyltransferase PlsY"/>
    <property type="match status" value="1"/>
</dbReference>
<feature type="transmembrane region" description="Helical" evidence="11">
    <location>
        <begin position="163"/>
        <end position="185"/>
    </location>
</feature>
<evidence type="ECO:0000256" key="4">
    <source>
        <dbReference type="ARBA" id="ARBA00022692"/>
    </source>
</evidence>
<reference evidence="12" key="1">
    <citation type="submission" date="2018-06" db="EMBL/GenBank/DDBJ databases">
        <authorList>
            <person name="Zhirakovskaya E."/>
        </authorList>
    </citation>
    <scope>NUCLEOTIDE SEQUENCE</scope>
</reference>
<dbReference type="SMART" id="SM01207">
    <property type="entry name" value="G3P_acyltransf"/>
    <property type="match status" value="1"/>
</dbReference>
<dbReference type="PANTHER" id="PTHR30309:SF0">
    <property type="entry name" value="GLYCEROL-3-PHOSPHATE ACYLTRANSFERASE-RELATED"/>
    <property type="match status" value="1"/>
</dbReference>
<evidence type="ECO:0000256" key="3">
    <source>
        <dbReference type="ARBA" id="ARBA00022679"/>
    </source>
</evidence>
<keyword evidence="5 11" id="KW-1133">Transmembrane helix</keyword>
<sequence>MKGVERGVGPSSGVPANRGKRVACENLSRGGRPYLQVKHAGVPGGRGDSGDPTLRVVVELLAVAAAYLLGSVDFGVIVARSQGVDIYSVGSGNPGTSNVMRVLGKKFAAVVLLGDGAKGALAALLGALLVDPSFGYVTLFAAVLGHAFPIWHRFKGGKSVAAAIGGIIYLAPVVGVVLTVVWVVMLLVTKTASVGSLTVLVLMVPLLALAGRRGSDLVWAAVISVFVIVRHRSNIVSLLSGSERKVVS</sequence>
<evidence type="ECO:0000256" key="11">
    <source>
        <dbReference type="SAM" id="Phobius"/>
    </source>
</evidence>
<evidence type="ECO:0000256" key="2">
    <source>
        <dbReference type="ARBA" id="ARBA00022516"/>
    </source>
</evidence>
<evidence type="ECO:0000256" key="9">
    <source>
        <dbReference type="ARBA" id="ARBA00023264"/>
    </source>
</evidence>
<dbReference type="GO" id="GO:0005886">
    <property type="term" value="C:plasma membrane"/>
    <property type="evidence" value="ECO:0007669"/>
    <property type="project" value="InterPro"/>
</dbReference>
<protein>
    <submittedName>
        <fullName evidence="12">Acyl-phosphate:glycerol-3-phosphate O-acyltransferase PlsY</fullName>
    </submittedName>
</protein>
<organism evidence="12">
    <name type="scientific">hydrothermal vent metagenome</name>
    <dbReference type="NCBI Taxonomy" id="652676"/>
    <lineage>
        <taxon>unclassified sequences</taxon>
        <taxon>metagenomes</taxon>
        <taxon>ecological metagenomes</taxon>
    </lineage>
</organism>
<proteinExistence type="inferred from homology"/>
<keyword evidence="3 12" id="KW-0808">Transferase</keyword>
<feature type="transmembrane region" description="Helical" evidence="11">
    <location>
        <begin position="191"/>
        <end position="210"/>
    </location>
</feature>
<evidence type="ECO:0000256" key="10">
    <source>
        <dbReference type="SAM" id="MobiDB-lite"/>
    </source>
</evidence>
<dbReference type="HAMAP" id="MF_01043">
    <property type="entry name" value="PlsY"/>
    <property type="match status" value="1"/>
</dbReference>
<dbReference type="GO" id="GO:0043772">
    <property type="term" value="F:acyl-phosphate glycerol-3-phosphate acyltransferase activity"/>
    <property type="evidence" value="ECO:0007669"/>
    <property type="project" value="InterPro"/>
</dbReference>
<keyword evidence="12" id="KW-0012">Acyltransferase</keyword>
<feature type="region of interest" description="Disordered" evidence="10">
    <location>
        <begin position="1"/>
        <end position="20"/>
    </location>
</feature>
<keyword evidence="8" id="KW-0594">Phospholipid biosynthesis</keyword>
<name>A0A3B0RI20_9ZZZZ</name>
<keyword evidence="9" id="KW-1208">Phospholipid metabolism</keyword>
<evidence type="ECO:0000256" key="1">
    <source>
        <dbReference type="ARBA" id="ARBA00022475"/>
    </source>
</evidence>
<evidence type="ECO:0000313" key="12">
    <source>
        <dbReference type="EMBL" id="VAV91477.1"/>
    </source>
</evidence>
<dbReference type="InterPro" id="IPR003811">
    <property type="entry name" value="G3P_acylTferase_PlsY"/>
</dbReference>
<evidence type="ECO:0000256" key="7">
    <source>
        <dbReference type="ARBA" id="ARBA00023136"/>
    </source>
</evidence>
<keyword evidence="1" id="KW-1003">Cell membrane</keyword>
<dbReference type="PANTHER" id="PTHR30309">
    <property type="entry name" value="INNER MEMBRANE PROTEIN YGIH"/>
    <property type="match status" value="1"/>
</dbReference>
<evidence type="ECO:0000256" key="6">
    <source>
        <dbReference type="ARBA" id="ARBA00023098"/>
    </source>
</evidence>
<gene>
    <name evidence="12" type="ORF">MNBD_ACTINO01-1549</name>
</gene>
<evidence type="ECO:0000256" key="5">
    <source>
        <dbReference type="ARBA" id="ARBA00022989"/>
    </source>
</evidence>
<feature type="transmembrane region" description="Helical" evidence="11">
    <location>
        <begin position="107"/>
        <end position="128"/>
    </location>
</feature>
<dbReference type="GO" id="GO:0008654">
    <property type="term" value="P:phospholipid biosynthetic process"/>
    <property type="evidence" value="ECO:0007669"/>
    <property type="project" value="UniProtKB-KW"/>
</dbReference>
<accession>A0A3B0RI20</accession>